<keyword evidence="2" id="KW-1185">Reference proteome</keyword>
<dbReference type="OrthoDB" id="3494145at2759"/>
<accession>A0A6A6EU01</accession>
<name>A0A6A6EU01_9PEZI</name>
<sequence>MLPRLARYLQIRQCYSLYHSITIPGFEPPGSPPTNWTLTAGLVHIQNATGNFSDDELIMWINYDRNEESHSPLSAIYGPGHTCLRMTETLKGLAVTMKDGARRGWNDPGAAKGSALREPYGLRFGWELGYDNFSGYEERTTHVSPMLLVAWLKNTTQGAEPWGHARLVCMTPKKLASGSRNVTSGVGRVRREGGMLYGTV</sequence>
<dbReference type="AlphaFoldDB" id="A0A6A6EU01"/>
<protein>
    <submittedName>
        <fullName evidence="1">Uncharacterized protein</fullName>
    </submittedName>
</protein>
<dbReference type="Proteomes" id="UP000800200">
    <property type="component" value="Unassembled WGS sequence"/>
</dbReference>
<organism evidence="1 2">
    <name type="scientific">Zopfia rhizophila CBS 207.26</name>
    <dbReference type="NCBI Taxonomy" id="1314779"/>
    <lineage>
        <taxon>Eukaryota</taxon>
        <taxon>Fungi</taxon>
        <taxon>Dikarya</taxon>
        <taxon>Ascomycota</taxon>
        <taxon>Pezizomycotina</taxon>
        <taxon>Dothideomycetes</taxon>
        <taxon>Dothideomycetes incertae sedis</taxon>
        <taxon>Zopfiaceae</taxon>
        <taxon>Zopfia</taxon>
    </lineage>
</organism>
<dbReference type="EMBL" id="ML994611">
    <property type="protein sequence ID" value="KAF2194482.1"/>
    <property type="molecule type" value="Genomic_DNA"/>
</dbReference>
<evidence type="ECO:0000313" key="2">
    <source>
        <dbReference type="Proteomes" id="UP000800200"/>
    </source>
</evidence>
<proteinExistence type="predicted"/>
<reference evidence="1" key="1">
    <citation type="journal article" date="2020" name="Stud. Mycol.">
        <title>101 Dothideomycetes genomes: a test case for predicting lifestyles and emergence of pathogens.</title>
        <authorList>
            <person name="Haridas S."/>
            <person name="Albert R."/>
            <person name="Binder M."/>
            <person name="Bloem J."/>
            <person name="Labutti K."/>
            <person name="Salamov A."/>
            <person name="Andreopoulos B."/>
            <person name="Baker S."/>
            <person name="Barry K."/>
            <person name="Bills G."/>
            <person name="Bluhm B."/>
            <person name="Cannon C."/>
            <person name="Castanera R."/>
            <person name="Culley D."/>
            <person name="Daum C."/>
            <person name="Ezra D."/>
            <person name="Gonzalez J."/>
            <person name="Henrissat B."/>
            <person name="Kuo A."/>
            <person name="Liang C."/>
            <person name="Lipzen A."/>
            <person name="Lutzoni F."/>
            <person name="Magnuson J."/>
            <person name="Mondo S."/>
            <person name="Nolan M."/>
            <person name="Ohm R."/>
            <person name="Pangilinan J."/>
            <person name="Park H.-J."/>
            <person name="Ramirez L."/>
            <person name="Alfaro M."/>
            <person name="Sun H."/>
            <person name="Tritt A."/>
            <person name="Yoshinaga Y."/>
            <person name="Zwiers L.-H."/>
            <person name="Turgeon B."/>
            <person name="Goodwin S."/>
            <person name="Spatafora J."/>
            <person name="Crous P."/>
            <person name="Grigoriev I."/>
        </authorList>
    </citation>
    <scope>NUCLEOTIDE SEQUENCE</scope>
    <source>
        <strain evidence="1">CBS 207.26</strain>
    </source>
</reference>
<evidence type="ECO:0000313" key="1">
    <source>
        <dbReference type="EMBL" id="KAF2194482.1"/>
    </source>
</evidence>
<gene>
    <name evidence="1" type="ORF">K469DRAFT_744408</name>
</gene>